<protein>
    <recommendedName>
        <fullName evidence="13">Chloroplast processing enzyme</fullName>
    </recommendedName>
</protein>
<dbReference type="EMBL" id="JALJOU010000001">
    <property type="protein sequence ID" value="KAK9846440.1"/>
    <property type="molecule type" value="Genomic_DNA"/>
</dbReference>
<comment type="caution">
    <text evidence="11">The sequence shown here is derived from an EMBL/GenBank/DDBJ whole genome shotgun (WGS) entry which is preliminary data.</text>
</comment>
<accession>A0AAW1SLK2</accession>
<feature type="transmembrane region" description="Helical" evidence="8">
    <location>
        <begin position="948"/>
        <end position="967"/>
    </location>
</feature>
<keyword evidence="3" id="KW-0479">Metal-binding</keyword>
<name>A0AAW1SLK2_9CHLO</name>
<feature type="domain" description="Peptidase M16 C-terminal" evidence="10">
    <location>
        <begin position="207"/>
        <end position="382"/>
    </location>
</feature>
<dbReference type="InterPro" id="IPR050626">
    <property type="entry name" value="Peptidase_M16"/>
</dbReference>
<proteinExistence type="inferred from homology"/>
<keyword evidence="6" id="KW-0482">Metalloprotease</keyword>
<evidence type="ECO:0000256" key="1">
    <source>
        <dbReference type="ARBA" id="ARBA00007261"/>
    </source>
</evidence>
<comment type="similarity">
    <text evidence="1 7">Belongs to the peptidase M16 family.</text>
</comment>
<dbReference type="PROSITE" id="PS00143">
    <property type="entry name" value="INSULINASE"/>
    <property type="match status" value="1"/>
</dbReference>
<evidence type="ECO:0000313" key="12">
    <source>
        <dbReference type="Proteomes" id="UP001445335"/>
    </source>
</evidence>
<dbReference type="GO" id="GO:0006508">
    <property type="term" value="P:proteolysis"/>
    <property type="evidence" value="ECO:0007669"/>
    <property type="project" value="UniProtKB-KW"/>
</dbReference>
<keyword evidence="8" id="KW-0812">Transmembrane</keyword>
<keyword evidence="8" id="KW-1133">Transmembrane helix</keyword>
<sequence>MAANTASFRRLPDLDIGEGEWDQPLPLFGEAAGTFANGLQFYVATCSRPADRAALALAVRVGSVLEEETERGVAHIVEHLAFNATEKYQSHQIVQLLEELGLDFGACSNAYTSADETVYELMVPLDKPEVLEKTLDVLAQFATAIRCAPEDLHKERGAVLEEWRMGRSWAGRVQEAHWKLLMQGSKYAERQPIGLESVIKGVPDTLVRAFYQRWYRPENMAVVAVGNFPDVEAVVATLRRHFEVPGPARSTAVPIPRFDLVPHDEPRVEAFTDKEVQQSSVYVSFKHPAPRLCTPADYQAHLCAAMFHNALNQRLFRMSRQTDPPFYSAQVASEPVCKSVEIHAFSASAAEGKTLEALEAVLVELARVRLHGFTEREIRAAAQVQMAENESLFTERDQEYSDSRRAEYVRHFTTGEMVIGPVLEARLAKTLLPRIQAAEVARLADACCLSSNCVIKSTSHRRGVGADELLAVALRVREREAAGAIPPLQQDALPGAVIEGTGAPAPGTIVARRSHARFGASELTLSNGMRITYKVTDHADDQILVTGWAPGGLSEVPRTAFRSAAMAQMLADELGPYGFKPEVLEEMLMGKRVDVATMEGSYWRGFGGEQSPSDLETALQLICRLFTTRVQRVPAELATCLRHAQEQVRAQLRDPSFRFTNTVNQVVYGNCYFYEPFTLRDLYGVDPKLACSHFSDAFCNPAEFHIALTGAIEVEVLEDLAVRYLASIPAVQQPAPRDRSAVTPLPFSFPERPRVLTVRAAMVEPTAQVMLALPVRIALDAACLEETRWLNFCCQLLTTRLTRVLRFQSGKVYAASAFASFGTTAPSEREALRGEVRIGFSCDPVAGNAAQLAELALAEVERLQEEGPSEEEAVALLTLEQRAQETAVQENSYWHDRALTYYKSRLFQGDLDDVHASHEAAREAAPLAARMLGALSALAPSREQPARYWVGLAAAAAVVLAASVGVARMRRL</sequence>
<dbReference type="InterPro" id="IPR011765">
    <property type="entry name" value="Pept_M16_N"/>
</dbReference>
<organism evidence="11 12">
    <name type="scientific">Elliptochloris bilobata</name>
    <dbReference type="NCBI Taxonomy" id="381761"/>
    <lineage>
        <taxon>Eukaryota</taxon>
        <taxon>Viridiplantae</taxon>
        <taxon>Chlorophyta</taxon>
        <taxon>core chlorophytes</taxon>
        <taxon>Trebouxiophyceae</taxon>
        <taxon>Trebouxiophyceae incertae sedis</taxon>
        <taxon>Elliptochloris clade</taxon>
        <taxon>Elliptochloris</taxon>
    </lineage>
</organism>
<gene>
    <name evidence="11" type="ORF">WJX81_003803</name>
</gene>
<dbReference type="AlphaFoldDB" id="A0AAW1SLK2"/>
<dbReference type="Pfam" id="PF00675">
    <property type="entry name" value="Peptidase_M16"/>
    <property type="match status" value="1"/>
</dbReference>
<evidence type="ECO:0000256" key="2">
    <source>
        <dbReference type="ARBA" id="ARBA00022670"/>
    </source>
</evidence>
<dbReference type="Gene3D" id="3.30.830.10">
    <property type="entry name" value="Metalloenzyme, LuxS/M16 peptidase-like"/>
    <property type="match status" value="4"/>
</dbReference>
<dbReference type="InterPro" id="IPR001431">
    <property type="entry name" value="Pept_M16_Zn_BS"/>
</dbReference>
<evidence type="ECO:0000256" key="6">
    <source>
        <dbReference type="ARBA" id="ARBA00023049"/>
    </source>
</evidence>
<dbReference type="Pfam" id="PF05193">
    <property type="entry name" value="Peptidase_M16_C"/>
    <property type="match status" value="2"/>
</dbReference>
<keyword evidence="12" id="KW-1185">Reference proteome</keyword>
<evidence type="ECO:0000259" key="10">
    <source>
        <dbReference type="Pfam" id="PF05193"/>
    </source>
</evidence>
<dbReference type="PANTHER" id="PTHR43690:SF34">
    <property type="entry name" value="ZINC PROTEASE PQQL-LIKE"/>
    <property type="match status" value="1"/>
</dbReference>
<dbReference type="PANTHER" id="PTHR43690">
    <property type="entry name" value="NARDILYSIN"/>
    <property type="match status" value="1"/>
</dbReference>
<dbReference type="InterPro" id="IPR007863">
    <property type="entry name" value="Peptidase_M16_C"/>
</dbReference>
<reference evidence="11 12" key="1">
    <citation type="journal article" date="2024" name="Nat. Commun.">
        <title>Phylogenomics reveals the evolutionary origins of lichenization in chlorophyte algae.</title>
        <authorList>
            <person name="Puginier C."/>
            <person name="Libourel C."/>
            <person name="Otte J."/>
            <person name="Skaloud P."/>
            <person name="Haon M."/>
            <person name="Grisel S."/>
            <person name="Petersen M."/>
            <person name="Berrin J.G."/>
            <person name="Delaux P.M."/>
            <person name="Dal Grande F."/>
            <person name="Keller J."/>
        </authorList>
    </citation>
    <scope>NUCLEOTIDE SEQUENCE [LARGE SCALE GENOMIC DNA]</scope>
    <source>
        <strain evidence="11 12">SAG 245.80</strain>
    </source>
</reference>
<keyword evidence="2" id="KW-0645">Protease</keyword>
<evidence type="ECO:0000256" key="3">
    <source>
        <dbReference type="ARBA" id="ARBA00022723"/>
    </source>
</evidence>
<evidence type="ECO:0000256" key="5">
    <source>
        <dbReference type="ARBA" id="ARBA00022833"/>
    </source>
</evidence>
<feature type="domain" description="Peptidase M16 C-terminal" evidence="10">
    <location>
        <begin position="694"/>
        <end position="872"/>
    </location>
</feature>
<dbReference type="InterPro" id="IPR011249">
    <property type="entry name" value="Metalloenz_LuxS/M16"/>
</dbReference>
<dbReference type="SUPFAM" id="SSF63411">
    <property type="entry name" value="LuxS/MPP-like metallohydrolase"/>
    <property type="match status" value="4"/>
</dbReference>
<evidence type="ECO:0008006" key="13">
    <source>
        <dbReference type="Google" id="ProtNLM"/>
    </source>
</evidence>
<evidence type="ECO:0000313" key="11">
    <source>
        <dbReference type="EMBL" id="KAK9846440.1"/>
    </source>
</evidence>
<dbReference type="GO" id="GO:0004222">
    <property type="term" value="F:metalloendopeptidase activity"/>
    <property type="evidence" value="ECO:0007669"/>
    <property type="project" value="InterPro"/>
</dbReference>
<dbReference type="Proteomes" id="UP001445335">
    <property type="component" value="Unassembled WGS sequence"/>
</dbReference>
<feature type="domain" description="Peptidase M16 N-terminal" evidence="9">
    <location>
        <begin position="43"/>
        <end position="164"/>
    </location>
</feature>
<evidence type="ECO:0000256" key="7">
    <source>
        <dbReference type="RuleBase" id="RU004447"/>
    </source>
</evidence>
<evidence type="ECO:0000256" key="4">
    <source>
        <dbReference type="ARBA" id="ARBA00022801"/>
    </source>
</evidence>
<keyword evidence="8" id="KW-0472">Membrane</keyword>
<dbReference type="GO" id="GO:0046872">
    <property type="term" value="F:metal ion binding"/>
    <property type="evidence" value="ECO:0007669"/>
    <property type="project" value="UniProtKB-KW"/>
</dbReference>
<keyword evidence="4" id="KW-0378">Hydrolase</keyword>
<evidence type="ECO:0000259" key="9">
    <source>
        <dbReference type="Pfam" id="PF00675"/>
    </source>
</evidence>
<evidence type="ECO:0000256" key="8">
    <source>
        <dbReference type="SAM" id="Phobius"/>
    </source>
</evidence>
<keyword evidence="5" id="KW-0862">Zinc</keyword>